<feature type="domain" description="DUF7719" evidence="3">
    <location>
        <begin position="201"/>
        <end position="268"/>
    </location>
</feature>
<evidence type="ECO:0000256" key="1">
    <source>
        <dbReference type="SAM" id="MobiDB-lite"/>
    </source>
</evidence>
<dbReference type="RefSeq" id="XP_017998947.1">
    <property type="nucleotide sequence ID" value="XM_018144732.1"/>
</dbReference>
<keyword evidence="2" id="KW-0472">Membrane</keyword>
<gene>
    <name evidence="4" type="ORF">AB675_4583</name>
</gene>
<dbReference type="Pfam" id="PF24841">
    <property type="entry name" value="DUF7719"/>
    <property type="match status" value="1"/>
</dbReference>
<feature type="transmembrane region" description="Helical" evidence="2">
    <location>
        <begin position="198"/>
        <end position="218"/>
    </location>
</feature>
<dbReference type="PANTHER" id="PTHR37846">
    <property type="entry name" value="YALI0B21296P"/>
    <property type="match status" value="1"/>
</dbReference>
<dbReference type="STRING" id="1664694.A0A0N1H2W6"/>
<name>A0A0N1H2W6_9EURO</name>
<feature type="transmembrane region" description="Helical" evidence="2">
    <location>
        <begin position="130"/>
        <end position="152"/>
    </location>
</feature>
<feature type="compositionally biased region" description="Low complexity" evidence="1">
    <location>
        <begin position="9"/>
        <end position="18"/>
    </location>
</feature>
<evidence type="ECO:0000259" key="3">
    <source>
        <dbReference type="Pfam" id="PF24841"/>
    </source>
</evidence>
<feature type="transmembrane region" description="Helical" evidence="2">
    <location>
        <begin position="164"/>
        <end position="186"/>
    </location>
</feature>
<dbReference type="PANTHER" id="PTHR37846:SF1">
    <property type="entry name" value="DEACETYLASE-LIKE PROTEIN"/>
    <property type="match status" value="1"/>
</dbReference>
<reference evidence="4 5" key="1">
    <citation type="submission" date="2015-06" db="EMBL/GenBank/DDBJ databases">
        <title>Draft genome of the ant-associated black yeast Phialophora attae CBS 131958.</title>
        <authorList>
            <person name="Moreno L.F."/>
            <person name="Stielow B.J."/>
            <person name="de Hoog S."/>
            <person name="Vicente V.A."/>
            <person name="Weiss V.A."/>
            <person name="de Vries M."/>
            <person name="Cruz L.M."/>
            <person name="Souza E.M."/>
        </authorList>
    </citation>
    <scope>NUCLEOTIDE SEQUENCE [LARGE SCALE GENOMIC DNA]</scope>
    <source>
        <strain evidence="4 5">CBS 131958</strain>
    </source>
</reference>
<dbReference type="Proteomes" id="UP000038010">
    <property type="component" value="Unassembled WGS sequence"/>
</dbReference>
<protein>
    <recommendedName>
        <fullName evidence="3">DUF7719 domain-containing protein</fullName>
    </recommendedName>
</protein>
<keyword evidence="2" id="KW-0812">Transmembrane</keyword>
<evidence type="ECO:0000313" key="4">
    <source>
        <dbReference type="EMBL" id="KPI38984.1"/>
    </source>
</evidence>
<evidence type="ECO:0000256" key="2">
    <source>
        <dbReference type="SAM" id="Phobius"/>
    </source>
</evidence>
<sequence>MSNRRQRRAQQASATTTADSIPHTRASDDPRNKSKPAKTLLEIAAERQSQLLGDHLPTGAKIKESNVVNVTIDPTTGEVRTLDGSPLPAGLSSKVDGTGKVVVEDADRLSAGSGALGAGEADIAPWLDTLLLSLPLTMIHFTLSVLAMHQYAQKLYFPPLITQSLFIAFPTLSLLVHFFRGHLLGLSVTEERARAAVFLLRSIVYLVVANVAGCYLLMLSNDRGYYAVMKKAPSVGTMWVWAVLEMGLIGAIGGVAGPAAYAWWKGYGL</sequence>
<feature type="transmembrane region" description="Helical" evidence="2">
    <location>
        <begin position="238"/>
        <end position="264"/>
    </location>
</feature>
<organism evidence="4 5">
    <name type="scientific">Cyphellophora attinorum</name>
    <dbReference type="NCBI Taxonomy" id="1664694"/>
    <lineage>
        <taxon>Eukaryota</taxon>
        <taxon>Fungi</taxon>
        <taxon>Dikarya</taxon>
        <taxon>Ascomycota</taxon>
        <taxon>Pezizomycotina</taxon>
        <taxon>Eurotiomycetes</taxon>
        <taxon>Chaetothyriomycetidae</taxon>
        <taxon>Chaetothyriales</taxon>
        <taxon>Cyphellophoraceae</taxon>
        <taxon>Cyphellophora</taxon>
    </lineage>
</organism>
<evidence type="ECO:0000313" key="5">
    <source>
        <dbReference type="Proteomes" id="UP000038010"/>
    </source>
</evidence>
<dbReference type="VEuPathDB" id="FungiDB:AB675_4583"/>
<dbReference type="AlphaFoldDB" id="A0A0N1H2W6"/>
<proteinExistence type="predicted"/>
<comment type="caution">
    <text evidence="4">The sequence shown here is derived from an EMBL/GenBank/DDBJ whole genome shotgun (WGS) entry which is preliminary data.</text>
</comment>
<keyword evidence="2" id="KW-1133">Transmembrane helix</keyword>
<keyword evidence="5" id="KW-1185">Reference proteome</keyword>
<dbReference type="OrthoDB" id="5597489at2759"/>
<dbReference type="InterPro" id="IPR056136">
    <property type="entry name" value="DUF7719"/>
</dbReference>
<dbReference type="EMBL" id="LFJN01000016">
    <property type="protein sequence ID" value="KPI38984.1"/>
    <property type="molecule type" value="Genomic_DNA"/>
</dbReference>
<dbReference type="GeneID" id="28736612"/>
<feature type="region of interest" description="Disordered" evidence="1">
    <location>
        <begin position="1"/>
        <end position="35"/>
    </location>
</feature>
<accession>A0A0N1H2W6</accession>